<proteinExistence type="inferred from homology"/>
<dbReference type="AlphaFoldDB" id="A0AAN7UQX6"/>
<dbReference type="PANTHER" id="PTHR31571">
    <property type="entry name" value="ALTERED INHERITANCE OF MITOCHONDRIA PROTEIN 6"/>
    <property type="match status" value="1"/>
</dbReference>
<protein>
    <recommendedName>
        <fullName evidence="2">Altered inheritance of mitochondria protein 6</fullName>
    </recommendedName>
</protein>
<dbReference type="EMBL" id="JAWHQM010000018">
    <property type="protein sequence ID" value="KAK5631083.1"/>
    <property type="molecule type" value="Genomic_DNA"/>
</dbReference>
<evidence type="ECO:0000256" key="2">
    <source>
        <dbReference type="ARBA" id="ARBA00014286"/>
    </source>
</evidence>
<name>A0AAN7UQX6_9PEZI</name>
<dbReference type="InterPro" id="IPR051236">
    <property type="entry name" value="HAT_RTT109-like"/>
</dbReference>
<evidence type="ECO:0000256" key="1">
    <source>
        <dbReference type="ARBA" id="ARBA00008858"/>
    </source>
</evidence>
<comment type="similarity">
    <text evidence="1">Belongs to the AIM6 family.</text>
</comment>
<dbReference type="GO" id="GO:0008081">
    <property type="term" value="F:phosphoric diester hydrolase activity"/>
    <property type="evidence" value="ECO:0007669"/>
    <property type="project" value="InterPro"/>
</dbReference>
<dbReference type="SUPFAM" id="SSF51695">
    <property type="entry name" value="PLC-like phosphodiesterases"/>
    <property type="match status" value="1"/>
</dbReference>
<dbReference type="Proteomes" id="UP001305414">
    <property type="component" value="Unassembled WGS sequence"/>
</dbReference>
<comment type="caution">
    <text evidence="3">The sequence shown here is derived from an EMBL/GenBank/DDBJ whole genome shotgun (WGS) entry which is preliminary data.</text>
</comment>
<dbReference type="PANTHER" id="PTHR31571:SF1">
    <property type="entry name" value="ALTERED INHERITANCE OF MITOCHONDRIA PROTEIN 6"/>
    <property type="match status" value="1"/>
</dbReference>
<dbReference type="GO" id="GO:0006629">
    <property type="term" value="P:lipid metabolic process"/>
    <property type="evidence" value="ECO:0007669"/>
    <property type="project" value="InterPro"/>
</dbReference>
<keyword evidence="4" id="KW-1185">Reference proteome</keyword>
<organism evidence="3 4">
    <name type="scientific">Xylaria bambusicola</name>
    <dbReference type="NCBI Taxonomy" id="326684"/>
    <lineage>
        <taxon>Eukaryota</taxon>
        <taxon>Fungi</taxon>
        <taxon>Dikarya</taxon>
        <taxon>Ascomycota</taxon>
        <taxon>Pezizomycotina</taxon>
        <taxon>Sordariomycetes</taxon>
        <taxon>Xylariomycetidae</taxon>
        <taxon>Xylariales</taxon>
        <taxon>Xylariaceae</taxon>
        <taxon>Xylaria</taxon>
    </lineage>
</organism>
<sequence length="422" mass="48415">MPEDLTFRIIPFFCHFWHRVLFSAFCTAKTLDKMWLERSSQVHLADKVSEESYEPFLSAKELEEADERVVSISRSSRRVAKYFTCGTLWGSTFLIARASLLLISIILSIIRSIWGIEDDPDSIFANWGQHGTETENLAWYPTDFLRDVTPVSCHSHNDYWRRVPLFSALHAGCTGVEADVWLFNNSSDLYVGHDRAALTPHRTFQSLYVNPLVDIISQNNPKTPFYNETDTLRGVFDTDPNQTLVLLVDLKTDGAKTFPQVEAQLEPLRARNWLTSVEDGVVHKRHITVIATGRTPFDMLMQNSTYRDIFYDAPLNELYEDPDAPDTNDDDGPFVYNSTNSWYASVNFFRTIGSVWTHLSGEQLQLIRGQIKGAHRRGLKVRYWNTPAWPISLRNSIWHTLMAEGADILNVDDLKAATRTRW</sequence>
<reference evidence="3 4" key="1">
    <citation type="submission" date="2023-10" db="EMBL/GenBank/DDBJ databases">
        <title>Draft genome sequence of Xylaria bambusicola isolate GMP-LS, the root and basal stem rot pathogen of sugarcane in Indonesia.</title>
        <authorList>
            <person name="Selvaraj P."/>
            <person name="Muralishankar V."/>
            <person name="Muruganantham S."/>
            <person name="Sp S."/>
            <person name="Haryani S."/>
            <person name="Lau K.J.X."/>
            <person name="Naqvi N.I."/>
        </authorList>
    </citation>
    <scope>NUCLEOTIDE SEQUENCE [LARGE SCALE GENOMIC DNA]</scope>
    <source>
        <strain evidence="3">GMP-LS</strain>
    </source>
</reference>
<dbReference type="InterPro" id="IPR017946">
    <property type="entry name" value="PLC-like_Pdiesterase_TIM-brl"/>
</dbReference>
<evidence type="ECO:0000313" key="3">
    <source>
        <dbReference type="EMBL" id="KAK5631083.1"/>
    </source>
</evidence>
<evidence type="ECO:0000313" key="4">
    <source>
        <dbReference type="Proteomes" id="UP001305414"/>
    </source>
</evidence>
<accession>A0AAN7UQX6</accession>
<gene>
    <name evidence="3" type="ORF">RRF57_006798</name>
</gene>